<dbReference type="Gene3D" id="3.40.190.10">
    <property type="entry name" value="Periplasmic binding protein-like II"/>
    <property type="match status" value="2"/>
</dbReference>
<keyword evidence="3" id="KW-1185">Reference proteome</keyword>
<dbReference type="PANTHER" id="PTHR35841:SF1">
    <property type="entry name" value="PHOSPHONATES-BINDING PERIPLASMIC PROTEIN"/>
    <property type="match status" value="1"/>
</dbReference>
<evidence type="ECO:0000256" key="1">
    <source>
        <dbReference type="SAM" id="Phobius"/>
    </source>
</evidence>
<protein>
    <submittedName>
        <fullName evidence="2">Phosphonate ABC transporter, periplasmic phosphonate-binding protein</fullName>
    </submittedName>
</protein>
<reference evidence="2" key="1">
    <citation type="journal article" date="2015" name="PeerJ">
        <title>First genomic representation of candidate bacterial phylum KSB3 points to enhanced environmental sensing as a trigger of wastewater bulking.</title>
        <authorList>
            <person name="Sekiguchi Y."/>
            <person name="Ohashi A."/>
            <person name="Parks D.H."/>
            <person name="Yamauchi T."/>
            <person name="Tyson G.W."/>
            <person name="Hugenholtz P."/>
        </authorList>
    </citation>
    <scope>NUCLEOTIDE SEQUENCE [LARGE SCALE GENOMIC DNA]</scope>
</reference>
<accession>A0A081C9I4</accession>
<dbReference type="Proteomes" id="UP000030661">
    <property type="component" value="Unassembled WGS sequence"/>
</dbReference>
<name>A0A081C9I4_VECG1</name>
<evidence type="ECO:0000313" key="3">
    <source>
        <dbReference type="Proteomes" id="UP000030661"/>
    </source>
</evidence>
<keyword evidence="1" id="KW-1133">Transmembrane helix</keyword>
<dbReference type="SUPFAM" id="SSF53850">
    <property type="entry name" value="Periplasmic binding protein-like II"/>
    <property type="match status" value="1"/>
</dbReference>
<dbReference type="PANTHER" id="PTHR35841">
    <property type="entry name" value="PHOSPHONATES-BINDING PERIPLASMIC PROTEIN"/>
    <property type="match status" value="1"/>
</dbReference>
<dbReference type="eggNOG" id="COG3221">
    <property type="taxonomic scope" value="Bacteria"/>
</dbReference>
<feature type="transmembrane region" description="Helical" evidence="1">
    <location>
        <begin position="21"/>
        <end position="46"/>
    </location>
</feature>
<gene>
    <name evidence="2" type="ORF">U27_01138</name>
</gene>
<dbReference type="HOGENOM" id="CLU_051472_5_0_0"/>
<organism evidence="2">
    <name type="scientific">Vecturithrix granuli</name>
    <dbReference type="NCBI Taxonomy" id="1499967"/>
    <lineage>
        <taxon>Bacteria</taxon>
        <taxon>Candidatus Moduliflexota</taxon>
        <taxon>Candidatus Vecturitrichia</taxon>
        <taxon>Candidatus Vecturitrichales</taxon>
        <taxon>Candidatus Vecturitrichaceae</taxon>
        <taxon>Candidatus Vecturithrix</taxon>
    </lineage>
</organism>
<evidence type="ECO:0000313" key="2">
    <source>
        <dbReference type="EMBL" id="GAK61239.1"/>
    </source>
</evidence>
<sequence>MGPKKLYQEPDMRSHKLSQRIIMLTIFYVWLLPLFDNNVAAAQALLRLAILPCSDVVISFKKFHPLITYLEQETGFNIQLLVPADFDEFERSMNNGDIDFAFQDPHTYVRLADLYDQNALLQALNREGTTIQAGVVVVRKESGIHSMEDLRGKNVMFGPKLSTTKWLAAKLLFEEHKINIDHDLRTYSNGGCCEDIAFHVYLKTVDAGVVCDHFLETHLNKQQELGFEASQLTIIARTNAVPTRVFAARKALHSDILSKVNRALLLLDNNDPAHAQILQSAEIGGFRASSDADYDDIRALISSIQEE</sequence>
<dbReference type="AlphaFoldDB" id="A0A081C9I4"/>
<dbReference type="EMBL" id="DF820477">
    <property type="protein sequence ID" value="GAK61239.1"/>
    <property type="molecule type" value="Genomic_DNA"/>
</dbReference>
<dbReference type="STRING" id="1499967.U27_01138"/>
<keyword evidence="1" id="KW-0472">Membrane</keyword>
<keyword evidence="1" id="KW-0812">Transmembrane</keyword>
<proteinExistence type="predicted"/>
<dbReference type="Pfam" id="PF12974">
    <property type="entry name" value="Phosphonate-bd"/>
    <property type="match status" value="1"/>
</dbReference>